<keyword evidence="12 17" id="KW-0472">Membrane</keyword>
<dbReference type="NCBIfam" id="NF006903">
    <property type="entry name" value="PRK09395.1"/>
    <property type="match status" value="1"/>
</dbReference>
<dbReference type="Proteomes" id="UP000528945">
    <property type="component" value="Unassembled WGS sequence"/>
</dbReference>
<keyword evidence="13" id="KW-0739">Sodium transport</keyword>
<dbReference type="GO" id="GO:0006814">
    <property type="term" value="P:sodium ion transport"/>
    <property type="evidence" value="ECO:0007669"/>
    <property type="project" value="UniProtKB-KW"/>
</dbReference>
<dbReference type="PROSITE" id="PS00456">
    <property type="entry name" value="NA_SOLUT_SYMP_1"/>
    <property type="match status" value="1"/>
</dbReference>
<feature type="transmembrane region" description="Helical" evidence="17">
    <location>
        <begin position="368"/>
        <end position="390"/>
    </location>
</feature>
<dbReference type="Pfam" id="PF00474">
    <property type="entry name" value="SSF"/>
    <property type="match status" value="1"/>
</dbReference>
<feature type="transmembrane region" description="Helical" evidence="17">
    <location>
        <begin position="272"/>
        <end position="290"/>
    </location>
</feature>
<keyword evidence="9 17" id="KW-1133">Transmembrane helix</keyword>
<evidence type="ECO:0000256" key="17">
    <source>
        <dbReference type="SAM" id="Phobius"/>
    </source>
</evidence>
<comment type="caution">
    <text evidence="18">The sequence shown here is derived from an EMBL/GenBank/DDBJ whole genome shotgun (WGS) entry which is preliminary data.</text>
</comment>
<dbReference type="NCBIfam" id="TIGR00813">
    <property type="entry name" value="sss"/>
    <property type="match status" value="1"/>
</dbReference>
<gene>
    <name evidence="18" type="ORF">GGR47_000150</name>
</gene>
<dbReference type="GO" id="GO:0015293">
    <property type="term" value="F:symporter activity"/>
    <property type="evidence" value="ECO:0007669"/>
    <property type="project" value="UniProtKB-KW"/>
</dbReference>
<name>A0AAW3TQP5_9SPHN</name>
<evidence type="ECO:0000256" key="9">
    <source>
        <dbReference type="ARBA" id="ARBA00022989"/>
    </source>
</evidence>
<feature type="transmembrane region" description="Helical" evidence="17">
    <location>
        <begin position="192"/>
        <end position="211"/>
    </location>
</feature>
<keyword evidence="11" id="KW-0406">Ion transport</keyword>
<feature type="transmembrane region" description="Helical" evidence="17">
    <location>
        <begin position="565"/>
        <end position="589"/>
    </location>
</feature>
<dbReference type="FunFam" id="1.20.1730.10:FF:000001">
    <property type="entry name" value="Cation/acetate symporter ActP"/>
    <property type="match status" value="1"/>
</dbReference>
<keyword evidence="6" id="KW-0997">Cell inner membrane</keyword>
<organism evidence="18 19">
    <name type="scientific">Sphingomonas aquatilis</name>
    <dbReference type="NCBI Taxonomy" id="93063"/>
    <lineage>
        <taxon>Bacteria</taxon>
        <taxon>Pseudomonadati</taxon>
        <taxon>Pseudomonadota</taxon>
        <taxon>Alphaproteobacteria</taxon>
        <taxon>Sphingomonadales</taxon>
        <taxon>Sphingomonadaceae</taxon>
        <taxon>Sphingomonas</taxon>
    </lineage>
</organism>
<evidence type="ECO:0000313" key="18">
    <source>
        <dbReference type="EMBL" id="MBB3873934.1"/>
    </source>
</evidence>
<comment type="similarity">
    <text evidence="2 16">Belongs to the sodium:solute symporter (SSF) (TC 2.A.21) family.</text>
</comment>
<feature type="transmembrane region" description="Helical" evidence="17">
    <location>
        <begin position="25"/>
        <end position="46"/>
    </location>
</feature>
<proteinExistence type="inferred from homology"/>
<evidence type="ECO:0000256" key="14">
    <source>
        <dbReference type="ARBA" id="ARBA00031561"/>
    </source>
</evidence>
<keyword evidence="7 17" id="KW-0812">Transmembrane</keyword>
<evidence type="ECO:0000256" key="5">
    <source>
        <dbReference type="ARBA" id="ARBA00022475"/>
    </source>
</evidence>
<dbReference type="AlphaFoldDB" id="A0AAW3TQP5"/>
<evidence type="ECO:0000313" key="19">
    <source>
        <dbReference type="Proteomes" id="UP000528945"/>
    </source>
</evidence>
<keyword evidence="5" id="KW-1003">Cell membrane</keyword>
<dbReference type="GO" id="GO:0015123">
    <property type="term" value="F:acetate transmembrane transporter activity"/>
    <property type="evidence" value="ECO:0007669"/>
    <property type="project" value="TreeGrafter"/>
</dbReference>
<evidence type="ECO:0000256" key="7">
    <source>
        <dbReference type="ARBA" id="ARBA00022692"/>
    </source>
</evidence>
<dbReference type="PANTHER" id="PTHR48086">
    <property type="entry name" value="SODIUM/PROLINE SYMPORTER-RELATED"/>
    <property type="match status" value="1"/>
</dbReference>
<feature type="transmembrane region" description="Helical" evidence="17">
    <location>
        <begin position="164"/>
        <end position="186"/>
    </location>
</feature>
<evidence type="ECO:0000256" key="2">
    <source>
        <dbReference type="ARBA" id="ARBA00006434"/>
    </source>
</evidence>
<comment type="subcellular location">
    <subcellularLocation>
        <location evidence="1">Cell inner membrane</location>
        <topology evidence="1">Multi-pass membrane protein</topology>
    </subcellularLocation>
</comment>
<feature type="transmembrane region" description="Helical" evidence="17">
    <location>
        <begin position="244"/>
        <end position="266"/>
    </location>
</feature>
<keyword evidence="19" id="KW-1185">Reference proteome</keyword>
<dbReference type="InterPro" id="IPR018212">
    <property type="entry name" value="Na/solute_symporter_CS"/>
</dbReference>
<feature type="transmembrane region" description="Helical" evidence="17">
    <location>
        <begin position="509"/>
        <end position="528"/>
    </location>
</feature>
<evidence type="ECO:0000256" key="16">
    <source>
        <dbReference type="RuleBase" id="RU362091"/>
    </source>
</evidence>
<dbReference type="GO" id="GO:0006847">
    <property type="term" value="P:plasma membrane acetate transport"/>
    <property type="evidence" value="ECO:0007669"/>
    <property type="project" value="TreeGrafter"/>
</dbReference>
<feature type="transmembrane region" description="Helical" evidence="17">
    <location>
        <begin position="534"/>
        <end position="558"/>
    </location>
</feature>
<evidence type="ECO:0000256" key="3">
    <source>
        <dbReference type="ARBA" id="ARBA00018047"/>
    </source>
</evidence>
<feature type="transmembrane region" description="Helical" evidence="17">
    <location>
        <begin position="302"/>
        <end position="321"/>
    </location>
</feature>
<dbReference type="CDD" id="cd11480">
    <property type="entry name" value="SLC5sbd_u4"/>
    <property type="match status" value="1"/>
</dbReference>
<sequence>MTDDQVQRIASDPRYRRLVQARGRFGWMLATIMFVAYFGFVALIAFDKPFLAQPIKAGGVTSLGILIGFALILLAILLTGLYVARANRDYDAALAMGALLLAAGPAYADAIAGQTRQQPTNWTAILMFAAFALFTLGITRWAARRTRTAADFYTAGGGITGFQNGLAIAGDYMSAASFLGISAQIFTDGYDGLIYSIGFLVGWPIILFLMAERLRNLGKYTFADVASFRFAQAPVRSFAPTSTLVVVLFYLIAQMVGAGQLIKLLFGLRYEYAVGIVGVLMTLYVLFGGMTATTWVQIIKAVLLLGSATFMALMVLAQFGFSPEALFARAVEVKTGLAAATGLSPAEAATKGGSIMGPGNFIKDPVSAISFGMALMFGTAGLPHILMRFFTVPDAKAARTSVLWATGWIGYFYLLTFIIGFGAIVLVATNPGYLDGDGVLIGGTNMAAIHLAQAVGGNLFLGFISAVAFATILAVVAGLTLSGASAVSHDLYATVFRKGQADSAAELSVSRRTVLVLAAVAILLGIVFQKQNVAFMVSLAFAVAASGNFPVLILSLLWPGATTRGVVAGGTLGLMLAVGLTILSPAVWVTILGHPAAIFPYSSPAIISMPIAFLTIWLVSILDTSPRAAIDRAGYAAQRVRAETGIGASGASAH</sequence>
<evidence type="ECO:0000256" key="10">
    <source>
        <dbReference type="ARBA" id="ARBA00023053"/>
    </source>
</evidence>
<feature type="transmembrane region" description="Helical" evidence="17">
    <location>
        <begin position="601"/>
        <end position="622"/>
    </location>
</feature>
<dbReference type="InterPro" id="IPR050277">
    <property type="entry name" value="Sodium:Solute_Symporter"/>
</dbReference>
<dbReference type="RefSeq" id="WP_147035807.1">
    <property type="nucleotide sequence ID" value="NZ_JACIDB010000001.1"/>
</dbReference>
<dbReference type="PANTHER" id="PTHR48086:SF6">
    <property type="entry name" value="CATION_ACETATE SYMPORTER ACTP"/>
    <property type="match status" value="1"/>
</dbReference>
<dbReference type="InterPro" id="IPR007436">
    <property type="entry name" value="DUF485"/>
</dbReference>
<evidence type="ECO:0000256" key="11">
    <source>
        <dbReference type="ARBA" id="ARBA00023065"/>
    </source>
</evidence>
<reference evidence="18 19" key="1">
    <citation type="submission" date="2020-08" db="EMBL/GenBank/DDBJ databases">
        <title>Genomic Encyclopedia of Type Strains, Phase IV (KMG-IV): sequencing the most valuable type-strain genomes for metagenomic binning, comparative biology and taxonomic classification.</title>
        <authorList>
            <person name="Goeker M."/>
        </authorList>
    </citation>
    <scope>NUCLEOTIDE SEQUENCE [LARGE SCALE GENOMIC DNA]</scope>
    <source>
        <strain evidence="18 19">DSM 15581</strain>
    </source>
</reference>
<evidence type="ECO:0000256" key="13">
    <source>
        <dbReference type="ARBA" id="ARBA00023201"/>
    </source>
</evidence>
<protein>
    <recommendedName>
        <fullName evidence="3">Cation/acetate symporter ActP</fullName>
    </recommendedName>
    <alternativeName>
        <fullName evidence="15">Acetate permease</fullName>
    </alternativeName>
    <alternativeName>
        <fullName evidence="14">Acetate transporter ActP</fullName>
    </alternativeName>
</protein>
<keyword evidence="10" id="KW-0915">Sodium</keyword>
<dbReference type="Pfam" id="PF04341">
    <property type="entry name" value="DUF485"/>
    <property type="match status" value="1"/>
</dbReference>
<evidence type="ECO:0000256" key="4">
    <source>
        <dbReference type="ARBA" id="ARBA00022448"/>
    </source>
</evidence>
<feature type="transmembrane region" description="Helical" evidence="17">
    <location>
        <begin position="90"/>
        <end position="108"/>
    </location>
</feature>
<evidence type="ECO:0000256" key="12">
    <source>
        <dbReference type="ARBA" id="ARBA00023136"/>
    </source>
</evidence>
<dbReference type="InterPro" id="IPR038377">
    <property type="entry name" value="Na/Glc_symporter_sf"/>
</dbReference>
<keyword evidence="8" id="KW-0769">Symport</keyword>
<feature type="transmembrane region" description="Helical" evidence="17">
    <location>
        <begin position="402"/>
        <end position="428"/>
    </location>
</feature>
<feature type="transmembrane region" description="Helical" evidence="17">
    <location>
        <begin position="460"/>
        <end position="488"/>
    </location>
</feature>
<keyword evidence="4" id="KW-0813">Transport</keyword>
<dbReference type="EMBL" id="JACIDB010000001">
    <property type="protein sequence ID" value="MBB3873934.1"/>
    <property type="molecule type" value="Genomic_DNA"/>
</dbReference>
<dbReference type="GO" id="GO:0005886">
    <property type="term" value="C:plasma membrane"/>
    <property type="evidence" value="ECO:0007669"/>
    <property type="project" value="UniProtKB-SubCell"/>
</dbReference>
<evidence type="ECO:0000256" key="6">
    <source>
        <dbReference type="ARBA" id="ARBA00022519"/>
    </source>
</evidence>
<evidence type="ECO:0000256" key="1">
    <source>
        <dbReference type="ARBA" id="ARBA00004429"/>
    </source>
</evidence>
<dbReference type="Gene3D" id="1.20.1730.10">
    <property type="entry name" value="Sodium/glucose cotransporter"/>
    <property type="match status" value="1"/>
</dbReference>
<feature type="transmembrane region" description="Helical" evidence="17">
    <location>
        <begin position="58"/>
        <end position="83"/>
    </location>
</feature>
<dbReference type="PROSITE" id="PS50283">
    <property type="entry name" value="NA_SOLUT_SYMP_3"/>
    <property type="match status" value="1"/>
</dbReference>
<feature type="transmembrane region" description="Helical" evidence="17">
    <location>
        <begin position="120"/>
        <end position="143"/>
    </location>
</feature>
<dbReference type="InterPro" id="IPR001734">
    <property type="entry name" value="Na/solute_symporter"/>
</dbReference>
<accession>A0AAW3TQP5</accession>
<evidence type="ECO:0000256" key="8">
    <source>
        <dbReference type="ARBA" id="ARBA00022847"/>
    </source>
</evidence>
<evidence type="ECO:0000256" key="15">
    <source>
        <dbReference type="ARBA" id="ARBA00032392"/>
    </source>
</evidence>